<evidence type="ECO:0000313" key="3">
    <source>
        <dbReference type="Proteomes" id="UP000298663"/>
    </source>
</evidence>
<gene>
    <name evidence="2" type="ORF">L596_022040</name>
</gene>
<evidence type="ECO:0000256" key="1">
    <source>
        <dbReference type="SAM" id="SignalP"/>
    </source>
</evidence>
<protein>
    <recommendedName>
        <fullName evidence="4">Ig-like domain-containing protein</fullName>
    </recommendedName>
</protein>
<reference evidence="2 3" key="2">
    <citation type="journal article" date="2019" name="G3 (Bethesda)">
        <title>Hybrid Assembly of the Genome of the Entomopathogenic Nematode Steinernema carpocapsae Identifies the X-Chromosome.</title>
        <authorList>
            <person name="Serra L."/>
            <person name="Macchietto M."/>
            <person name="Macias-Munoz A."/>
            <person name="McGill C.J."/>
            <person name="Rodriguez I.M."/>
            <person name="Rodriguez B."/>
            <person name="Murad R."/>
            <person name="Mortazavi A."/>
        </authorList>
    </citation>
    <scope>NUCLEOTIDE SEQUENCE [LARGE SCALE GENOMIC DNA]</scope>
    <source>
        <strain evidence="2 3">ALL</strain>
    </source>
</reference>
<evidence type="ECO:0008006" key="4">
    <source>
        <dbReference type="Google" id="ProtNLM"/>
    </source>
</evidence>
<evidence type="ECO:0000313" key="2">
    <source>
        <dbReference type="EMBL" id="TKR69957.1"/>
    </source>
</evidence>
<comment type="caution">
    <text evidence="2">The sequence shown here is derived from an EMBL/GenBank/DDBJ whole genome shotgun (WGS) entry which is preliminary data.</text>
</comment>
<keyword evidence="1" id="KW-0732">Signal</keyword>
<feature type="signal peptide" evidence="1">
    <location>
        <begin position="1"/>
        <end position="18"/>
    </location>
</feature>
<organism evidence="2 3">
    <name type="scientific">Steinernema carpocapsae</name>
    <name type="common">Entomopathogenic nematode</name>
    <dbReference type="NCBI Taxonomy" id="34508"/>
    <lineage>
        <taxon>Eukaryota</taxon>
        <taxon>Metazoa</taxon>
        <taxon>Ecdysozoa</taxon>
        <taxon>Nematoda</taxon>
        <taxon>Chromadorea</taxon>
        <taxon>Rhabditida</taxon>
        <taxon>Tylenchina</taxon>
        <taxon>Panagrolaimomorpha</taxon>
        <taxon>Strongyloidoidea</taxon>
        <taxon>Steinernematidae</taxon>
        <taxon>Steinernema</taxon>
    </lineage>
</organism>
<name>A0A4U5MKM4_STECR</name>
<proteinExistence type="predicted"/>
<dbReference type="OrthoDB" id="5856915at2759"/>
<dbReference type="STRING" id="34508.A0A4U5MKM4"/>
<dbReference type="Proteomes" id="UP000298663">
    <property type="component" value="Unassembled WGS sequence"/>
</dbReference>
<feature type="chain" id="PRO_5021013710" description="Ig-like domain-containing protein" evidence="1">
    <location>
        <begin position="19"/>
        <end position="498"/>
    </location>
</feature>
<dbReference type="EMBL" id="AZBU02000007">
    <property type="protein sequence ID" value="TKR69957.1"/>
    <property type="molecule type" value="Genomic_DNA"/>
</dbReference>
<reference evidence="2 3" key="1">
    <citation type="journal article" date="2015" name="Genome Biol.">
        <title>Comparative genomics of Steinernema reveals deeply conserved gene regulatory networks.</title>
        <authorList>
            <person name="Dillman A.R."/>
            <person name="Macchietto M."/>
            <person name="Porter C.F."/>
            <person name="Rogers A."/>
            <person name="Williams B."/>
            <person name="Antoshechkin I."/>
            <person name="Lee M.M."/>
            <person name="Goodwin Z."/>
            <person name="Lu X."/>
            <person name="Lewis E.E."/>
            <person name="Goodrich-Blair H."/>
            <person name="Stock S.P."/>
            <person name="Adams B.J."/>
            <person name="Sternberg P.W."/>
            <person name="Mortazavi A."/>
        </authorList>
    </citation>
    <scope>NUCLEOTIDE SEQUENCE [LARGE SCALE GENOMIC DNA]</scope>
    <source>
        <strain evidence="2 3">ALL</strain>
    </source>
</reference>
<sequence>MKLSSLVAILVVLPTVFSGPHCPAGSMPDLAPPTSTKEIEKYFEDCDYHMRQFIKERFVVATYLNECDNDSNPVIQPVYYTVGHRVDLRCIVCKLDYQYDGEMKHWQFVPLNKLPGKWHNNDKTWKRDRFFEKIGNVNFFTDLYGWNNEFDNARKATQYFQKDGKLVIVNPGQEAEGFYRCSSLAGINGQKQFAYLLTRNSRIMGTRQSDPIVLEDKWDEKYLSSTLLQNRDEVEKKCRNPNTGENICENFIPSTKPLKDKYSPTFYKPISEPVRMYFGRPIDLQFEFDDKNAWTGLELYVHWSEWSLCDKPEKKVRTRIGRCMLRGIHMSDSFQRAEAYDITFLADGVRTSKSDHGRETDEEPVLSLLFKKMTFEGLRLFSGFLNYVQGGDKMLRNYFVKPFIYGFNEMDKWANKIKDPAKKFIFPSAHWCYHSLFNPEDDGTDEIWRTQQEKYSTYGERRRFNYIGRDMFQNEVCKNETLDKIMEEFAEWERNKGS</sequence>
<dbReference type="AlphaFoldDB" id="A0A4U5MKM4"/>
<keyword evidence="3" id="KW-1185">Reference proteome</keyword>
<accession>A0A4U5MKM4</accession>